<dbReference type="UniPathway" id="UPA00375"/>
<dbReference type="Gene3D" id="3.30.300.110">
    <property type="entry name" value="Met-10+ protein-like domains"/>
    <property type="match status" value="1"/>
</dbReference>
<name>A0A7I8K9L8_SPIIN</name>
<dbReference type="EMBL" id="LR746267">
    <property type="protein sequence ID" value="CAA7394393.1"/>
    <property type="molecule type" value="Genomic_DNA"/>
</dbReference>
<dbReference type="GO" id="GO:0006400">
    <property type="term" value="P:tRNA modification"/>
    <property type="evidence" value="ECO:0007669"/>
    <property type="project" value="UniProtKB-ARBA"/>
</dbReference>
<evidence type="ECO:0000256" key="1">
    <source>
        <dbReference type="ARBA" id="ARBA00004797"/>
    </source>
</evidence>
<dbReference type="PANTHER" id="PTHR48418">
    <property type="entry name" value="TRNA WYBUTOSINE-SYNTHESIZING PROTEIN 3"/>
    <property type="match status" value="1"/>
</dbReference>
<dbReference type="Gene3D" id="2.120.10.80">
    <property type="entry name" value="Kelch-type beta propeller"/>
    <property type="match status" value="2"/>
</dbReference>
<dbReference type="Pfam" id="PF24681">
    <property type="entry name" value="Kelch_KLHDC2_KLHL20_DRC7"/>
    <property type="match status" value="1"/>
</dbReference>
<dbReference type="InterPro" id="IPR003827">
    <property type="entry name" value="tRNA_yW-synthesising"/>
</dbReference>
<dbReference type="InterPro" id="IPR036602">
    <property type="entry name" value="tRNA_yW-synthesising-like_sf"/>
</dbReference>
<evidence type="ECO:0000256" key="10">
    <source>
        <dbReference type="SAM" id="MobiDB-lite"/>
    </source>
</evidence>
<dbReference type="InterPro" id="IPR056743">
    <property type="entry name" value="TRM5-TYW2-like_MTfase"/>
</dbReference>
<evidence type="ECO:0000313" key="12">
    <source>
        <dbReference type="EMBL" id="CAA7394393.1"/>
    </source>
</evidence>
<feature type="domain" description="SAM-dependent methyltransferase TRM5/TYW2-type" evidence="11">
    <location>
        <begin position="858"/>
        <end position="1078"/>
    </location>
</feature>
<evidence type="ECO:0000256" key="6">
    <source>
        <dbReference type="ARBA" id="ARBA00022691"/>
    </source>
</evidence>
<dbReference type="SUPFAM" id="SSF111278">
    <property type="entry name" value="SSo0622-like"/>
    <property type="match status" value="1"/>
</dbReference>
<feature type="compositionally biased region" description="Low complexity" evidence="10">
    <location>
        <begin position="308"/>
        <end position="319"/>
    </location>
</feature>
<keyword evidence="13" id="KW-1185">Reference proteome</keyword>
<evidence type="ECO:0000256" key="2">
    <source>
        <dbReference type="ARBA" id="ARBA00008569"/>
    </source>
</evidence>
<dbReference type="Pfam" id="PF25133">
    <property type="entry name" value="TYW2_N_2"/>
    <property type="match status" value="1"/>
</dbReference>
<dbReference type="AlphaFoldDB" id="A0A7I8K9L8"/>
<comment type="similarity">
    <text evidence="2">Belongs to the TYW3 family.</text>
</comment>
<evidence type="ECO:0000313" key="13">
    <source>
        <dbReference type="Proteomes" id="UP000663760"/>
    </source>
</evidence>
<dbReference type="SMART" id="SM00612">
    <property type="entry name" value="Kelch"/>
    <property type="match status" value="4"/>
</dbReference>
<organism evidence="12 13">
    <name type="scientific">Spirodela intermedia</name>
    <name type="common">Intermediate duckweed</name>
    <dbReference type="NCBI Taxonomy" id="51605"/>
    <lineage>
        <taxon>Eukaryota</taxon>
        <taxon>Viridiplantae</taxon>
        <taxon>Streptophyta</taxon>
        <taxon>Embryophyta</taxon>
        <taxon>Tracheophyta</taxon>
        <taxon>Spermatophyta</taxon>
        <taxon>Magnoliopsida</taxon>
        <taxon>Liliopsida</taxon>
        <taxon>Araceae</taxon>
        <taxon>Lemnoideae</taxon>
        <taxon>Spirodela</taxon>
    </lineage>
</organism>
<keyword evidence="4" id="KW-0489">Methyltransferase</keyword>
<feature type="region of interest" description="Disordered" evidence="10">
    <location>
        <begin position="82"/>
        <end position="114"/>
    </location>
</feature>
<feature type="compositionally biased region" description="Basic and acidic residues" evidence="10">
    <location>
        <begin position="82"/>
        <end position="106"/>
    </location>
</feature>
<dbReference type="InterPro" id="IPR015915">
    <property type="entry name" value="Kelch-typ_b-propeller"/>
</dbReference>
<evidence type="ECO:0000256" key="9">
    <source>
        <dbReference type="ARBA" id="ARBA00049202"/>
    </source>
</evidence>
<evidence type="ECO:0000256" key="4">
    <source>
        <dbReference type="ARBA" id="ARBA00022603"/>
    </source>
</evidence>
<reference evidence="12" key="1">
    <citation type="submission" date="2020-02" db="EMBL/GenBank/DDBJ databases">
        <authorList>
            <person name="Scholz U."/>
            <person name="Mascher M."/>
            <person name="Fiebig A."/>
        </authorList>
    </citation>
    <scope>NUCLEOTIDE SEQUENCE</scope>
</reference>
<dbReference type="PANTHER" id="PTHR48418:SF1">
    <property type="entry name" value="TRNA WYBUTOSINE-SYNTHESIZING PROTEIN 3"/>
    <property type="match status" value="1"/>
</dbReference>
<dbReference type="InterPro" id="IPR029063">
    <property type="entry name" value="SAM-dependent_MTases_sf"/>
</dbReference>
<evidence type="ECO:0000256" key="3">
    <source>
        <dbReference type="ARBA" id="ARBA00012750"/>
    </source>
</evidence>
<dbReference type="Proteomes" id="UP000663760">
    <property type="component" value="Chromosome 4"/>
</dbReference>
<protein>
    <recommendedName>
        <fullName evidence="3">tRNA(Phe) 7-[(3-amino-3-carboxypropyl)-4-demethylwyosine(37)-N(4)]-methyltransferase</fullName>
        <ecNumber evidence="3">2.1.1.282</ecNumber>
    </recommendedName>
    <alternativeName>
        <fullName evidence="8">tRNA(Phe) 7-((3-amino-3-carboxypropyl)-4-demethylwyosine(37)-N(4))-methyltransferase</fullName>
    </alternativeName>
</protein>
<evidence type="ECO:0000256" key="7">
    <source>
        <dbReference type="ARBA" id="ARBA00022694"/>
    </source>
</evidence>
<proteinExistence type="inferred from homology"/>
<dbReference type="InterPro" id="IPR006652">
    <property type="entry name" value="Kelch_1"/>
</dbReference>
<dbReference type="GO" id="GO:0032259">
    <property type="term" value="P:methylation"/>
    <property type="evidence" value="ECO:0007669"/>
    <property type="project" value="UniProtKB-KW"/>
</dbReference>
<dbReference type="EC" id="2.1.1.282" evidence="3"/>
<evidence type="ECO:0000256" key="5">
    <source>
        <dbReference type="ARBA" id="ARBA00022679"/>
    </source>
</evidence>
<sequence length="1078" mass="118499">MEFEKRKATALVAMTAPQPDKSPKGTLDFPIVSLLDAINSHPCFFTTSSCSGRISILAHPPRAQPASANGTLSVAEEEGDKYFASKSQDDSQEKNEKKENAEEEEKKKKKKKAGGGSWLLVSHDPVEPEAVVDLLFRSGAADSRGTGSALVFRFEPFILAVECKDATSAQSLVSTAIASGFRESGITNLHRRIMVAIRSSIRLEVPLGCIGEIMVSPEYVLHLVEIANEKMKENRKRTDAFHQAFKCESASSAVISADKNKRGNVDKVNKSILSKPQVNQIEQQENDVESCSDLQEFVSNDKSLNASLGSSSTNSGLSNEPEAVDHSDDKGETIKVMTITGEPIEKLFLWGHSACTLNENGEGQILVFGGFGGLGRHARRNDTLMLDPHSGLLRSVSAQGPPSPRLGHTSSTVGKHVFVIGGRGDPLQILNDVWALDTIENKWMLMACSGSVFPGRHRHAAAVLGSHIYVFGGLSDETIYSSMYVLDSETMKWSEIEIQGERPCARHSHAMVANDAKLFMFGGYDGQKALGDFYIFNVIESCWKNLKTSGKAPSPRFSHSMFMYENYIGIIGGCPVRQYHEEVSLLHLEHCIWRYVIVDSVSRDLWVRSSTNILGDDLIIVGGGASCYAFGAKFNQPMKINLRSLLSHGKPDYESISKRNEYSNGNFKSFASFWNSLLIPNERKSQVSERAETTFDIYNVSHALGEQVLTDQQNMQFESAVLRLEKSYAKLAKDILKKFGWLDLNRKVVSSQDGLHILLPVSFAFFKNAAEVSERLDCSGGRHPLESIMLRGFPINEMSASKALHILLACGALILNDDNACSKKTHKCPQKTLRDAVCSLVNIKGLLPALMVQVPTRWECLGDMVVLPVTSFKDPAWDLIGEDLWPIVAKSLGARRLARQLSKVNDMLTINKGATPLVINCLGAGAETRVGSWVPTPSRDWRRLPGTVLVGIGFKSRDSPAAGFNSKEIKGEKVLGRVLATGTRDSTLEILVGEDGLVEHQENGITYSFDATECMFSFGNLSEKLRMARLDCQDEVVVDLFAGIGYFVLPFLKAASVLYLACKAKGGTRIVLYFLLLW</sequence>
<gene>
    <name evidence="12" type="ORF">SI8410_04005054</name>
</gene>
<accession>A0A7I8K9L8</accession>
<dbReference type="Gene3D" id="3.30.1960.10">
    <property type="entry name" value="tRNA wybutosine-synthesizing-like"/>
    <property type="match status" value="2"/>
</dbReference>
<dbReference type="OrthoDB" id="263283at2759"/>
<comment type="pathway">
    <text evidence="1">tRNA modification; wybutosine-tRNA(Phe) biosynthesis.</text>
</comment>
<dbReference type="GO" id="GO:0008168">
    <property type="term" value="F:methyltransferase activity"/>
    <property type="evidence" value="ECO:0007669"/>
    <property type="project" value="UniProtKB-KW"/>
</dbReference>
<keyword evidence="7" id="KW-0819">tRNA processing</keyword>
<keyword evidence="6" id="KW-0949">S-adenosyl-L-methionine</keyword>
<dbReference type="InterPro" id="IPR056744">
    <property type="entry name" value="TRM5/TYW2-like_N"/>
</dbReference>
<keyword evidence="5" id="KW-0808">Transferase</keyword>
<dbReference type="Pfam" id="PF02475">
    <property type="entry name" value="TRM5-TYW2_MTfase"/>
    <property type="match status" value="1"/>
</dbReference>
<dbReference type="PROSITE" id="PS51684">
    <property type="entry name" value="SAM_MT_TRM5_TYW2"/>
    <property type="match status" value="1"/>
</dbReference>
<evidence type="ECO:0000259" key="11">
    <source>
        <dbReference type="PROSITE" id="PS51684"/>
    </source>
</evidence>
<dbReference type="SUPFAM" id="SSF117281">
    <property type="entry name" value="Kelch motif"/>
    <property type="match status" value="1"/>
</dbReference>
<feature type="region of interest" description="Disordered" evidence="10">
    <location>
        <begin position="308"/>
        <end position="331"/>
    </location>
</feature>
<comment type="catalytic activity">
    <reaction evidence="9">
        <text>4-demethyl-7-[(3S)-3-amino-3-carboxypropyl]wyosine(37) in tRNA(Phe) + S-adenosyl-L-methionine = 7-[(3S)-3-amino-3-carboxypropyl]wyosine(37) in tRNA(Phe) + S-adenosyl-L-homocysteine + H(+)</text>
        <dbReference type="Rhea" id="RHEA:36635"/>
        <dbReference type="Rhea" id="RHEA-COMP:10378"/>
        <dbReference type="Rhea" id="RHEA-COMP:10379"/>
        <dbReference type="ChEBI" id="CHEBI:15378"/>
        <dbReference type="ChEBI" id="CHEBI:57856"/>
        <dbReference type="ChEBI" id="CHEBI:59789"/>
        <dbReference type="ChEBI" id="CHEBI:73543"/>
        <dbReference type="ChEBI" id="CHEBI:73550"/>
        <dbReference type="EC" id="2.1.1.282"/>
    </reaction>
</comment>
<dbReference type="SUPFAM" id="SSF53335">
    <property type="entry name" value="S-adenosyl-L-methionine-dependent methyltransferases"/>
    <property type="match status" value="1"/>
</dbReference>
<dbReference type="Gene3D" id="3.40.50.150">
    <property type="entry name" value="Vaccinia Virus protein VP39"/>
    <property type="match status" value="1"/>
</dbReference>
<evidence type="ECO:0000256" key="8">
    <source>
        <dbReference type="ARBA" id="ARBA00030554"/>
    </source>
</evidence>
<dbReference type="Pfam" id="PF02676">
    <property type="entry name" value="TYW3"/>
    <property type="match status" value="1"/>
</dbReference>
<dbReference type="InterPro" id="IPR030382">
    <property type="entry name" value="MeTrfase_TRM5/TYW2"/>
</dbReference>